<dbReference type="Proteomes" id="UP000580910">
    <property type="component" value="Unassembled WGS sequence"/>
</dbReference>
<evidence type="ECO:0000256" key="2">
    <source>
        <dbReference type="SAM" id="MobiDB-lite"/>
    </source>
</evidence>
<dbReference type="CDD" id="cd00293">
    <property type="entry name" value="USP-like"/>
    <property type="match status" value="1"/>
</dbReference>
<dbReference type="Pfam" id="PF00582">
    <property type="entry name" value="Usp"/>
    <property type="match status" value="2"/>
</dbReference>
<dbReference type="AlphaFoldDB" id="A0A7W3IZI5"/>
<feature type="domain" description="UspA" evidence="3">
    <location>
        <begin position="6"/>
        <end position="145"/>
    </location>
</feature>
<dbReference type="RefSeq" id="WP_182538437.1">
    <property type="nucleotide sequence ID" value="NZ_JACGXA010000001.1"/>
</dbReference>
<dbReference type="Gene3D" id="3.40.50.12370">
    <property type="match status" value="1"/>
</dbReference>
<accession>A0A7W3IZI5</accession>
<feature type="region of interest" description="Disordered" evidence="2">
    <location>
        <begin position="281"/>
        <end position="300"/>
    </location>
</feature>
<dbReference type="PANTHER" id="PTHR46268:SF6">
    <property type="entry name" value="UNIVERSAL STRESS PROTEIN UP12"/>
    <property type="match status" value="1"/>
</dbReference>
<name>A0A7W3IZI5_9ACTN</name>
<protein>
    <submittedName>
        <fullName evidence="4">Nucleotide-binding universal stress UspA family protein</fullName>
    </submittedName>
</protein>
<evidence type="ECO:0000313" key="4">
    <source>
        <dbReference type="EMBL" id="MBA8803449.1"/>
    </source>
</evidence>
<evidence type="ECO:0000256" key="1">
    <source>
        <dbReference type="ARBA" id="ARBA00008791"/>
    </source>
</evidence>
<dbReference type="EMBL" id="JACGXA010000001">
    <property type="protein sequence ID" value="MBA8803449.1"/>
    <property type="molecule type" value="Genomic_DNA"/>
</dbReference>
<feature type="domain" description="UspA" evidence="3">
    <location>
        <begin position="156"/>
        <end position="273"/>
    </location>
</feature>
<organism evidence="4 5">
    <name type="scientific">Nocardioides ginsengisegetis</name>
    <dbReference type="NCBI Taxonomy" id="661491"/>
    <lineage>
        <taxon>Bacteria</taxon>
        <taxon>Bacillati</taxon>
        <taxon>Actinomycetota</taxon>
        <taxon>Actinomycetes</taxon>
        <taxon>Propionibacteriales</taxon>
        <taxon>Nocardioidaceae</taxon>
        <taxon>Nocardioides</taxon>
    </lineage>
</organism>
<comment type="caution">
    <text evidence="4">The sequence shown here is derived from an EMBL/GenBank/DDBJ whole genome shotgun (WGS) entry which is preliminary data.</text>
</comment>
<evidence type="ECO:0000313" key="5">
    <source>
        <dbReference type="Proteomes" id="UP000580910"/>
    </source>
</evidence>
<sequence length="300" mass="31525">MASETRRPVLAAVGTQVHLDALLDAASVEAAARGSDIGLVHVASGPGLLVPTSPDRLSLADPPARQAALSRLYRAEQRLRERTQGQVAVTTELLEGAVVDAVVARSAGASVVVLQRGPEHRGRLTVLAHLGGIAARSHAPVLCVPSAWRRKEWDQRPVCVGVEPDPALSVVRTALEMAQRTTGTLRLVCVVEDPAYVETTLRDRVAPVLEEFPDVAAQVVAWRGRPVDALLSESRECSALVLGRHHHLLPVGSHLGPVVCALLREAACPVLVVDPTVPAARDQGPAKAARPTVPGGLGGS</sequence>
<reference evidence="4 5" key="1">
    <citation type="submission" date="2020-07" db="EMBL/GenBank/DDBJ databases">
        <title>Sequencing the genomes of 1000 actinobacteria strains.</title>
        <authorList>
            <person name="Klenk H.-P."/>
        </authorList>
    </citation>
    <scope>NUCLEOTIDE SEQUENCE [LARGE SCALE GENOMIC DNA]</scope>
    <source>
        <strain evidence="4 5">DSM 21349</strain>
    </source>
</reference>
<comment type="similarity">
    <text evidence="1">Belongs to the universal stress protein A family.</text>
</comment>
<keyword evidence="5" id="KW-1185">Reference proteome</keyword>
<dbReference type="PANTHER" id="PTHR46268">
    <property type="entry name" value="STRESS RESPONSE PROTEIN NHAX"/>
    <property type="match status" value="1"/>
</dbReference>
<evidence type="ECO:0000259" key="3">
    <source>
        <dbReference type="Pfam" id="PF00582"/>
    </source>
</evidence>
<dbReference type="SUPFAM" id="SSF52402">
    <property type="entry name" value="Adenine nucleotide alpha hydrolases-like"/>
    <property type="match status" value="2"/>
</dbReference>
<proteinExistence type="inferred from homology"/>
<gene>
    <name evidence="4" type="ORF">FB382_001740</name>
</gene>
<dbReference type="InterPro" id="IPR006016">
    <property type="entry name" value="UspA"/>
</dbReference>